<dbReference type="PRINTS" id="PR00039">
    <property type="entry name" value="HTHLYSR"/>
</dbReference>
<sequence>MLKTQIIDLEIFIAVVESLSFTKAAEQLNIAASVVSRSIKKLEQQYGTTLLHRTTRKISLTQEGEWLFSKANEIVNSIKDTEAYLIEEKTIPKGMLRIDAATPFAIHALAPLISGFNQLFPHVKVVLEAHESNINLIDRKVDVAIRIGTLEDSSLKAKKLGHTHRKLYAAPTYIKQFGRPSCAEDLIQHKCLGFSKPSKLNTWPIKDNNNNLVVIEPSIFADNGETIKQLAVKGAGIACISAFTTIDDVKDGNLIALLEQQQETINIPVYAVYYADKAMSSRVRVFIDYISEHINLG</sequence>
<dbReference type="Proteomes" id="UP001258994">
    <property type="component" value="Chromosome"/>
</dbReference>
<proteinExistence type="inferred from homology"/>
<dbReference type="InterPro" id="IPR036388">
    <property type="entry name" value="WH-like_DNA-bd_sf"/>
</dbReference>
<evidence type="ECO:0000313" key="6">
    <source>
        <dbReference type="EMBL" id="WNC74006.1"/>
    </source>
</evidence>
<dbReference type="Gene3D" id="3.40.190.10">
    <property type="entry name" value="Periplasmic binding protein-like II"/>
    <property type="match status" value="2"/>
</dbReference>
<dbReference type="SUPFAM" id="SSF53850">
    <property type="entry name" value="Periplasmic binding protein-like II"/>
    <property type="match status" value="1"/>
</dbReference>
<dbReference type="PANTHER" id="PTHR30537:SF20">
    <property type="entry name" value="TRANSCRIPTIONAL REGULATORY PROTEIN"/>
    <property type="match status" value="1"/>
</dbReference>
<reference evidence="7" key="1">
    <citation type="submission" date="2023-09" db="EMBL/GenBank/DDBJ databases">
        <authorList>
            <person name="Zhang C."/>
        </authorList>
    </citation>
    <scope>NUCLEOTIDE SEQUENCE [LARGE SCALE GENOMIC DNA]</scope>
    <source>
        <strain evidence="7">SQ149</strain>
    </source>
</reference>
<evidence type="ECO:0000259" key="5">
    <source>
        <dbReference type="PROSITE" id="PS50931"/>
    </source>
</evidence>
<dbReference type="InterPro" id="IPR000847">
    <property type="entry name" value="LysR_HTH_N"/>
</dbReference>
<gene>
    <name evidence="6" type="ORF">RGQ13_08440</name>
</gene>
<dbReference type="SUPFAM" id="SSF46785">
    <property type="entry name" value="Winged helix' DNA-binding domain"/>
    <property type="match status" value="1"/>
</dbReference>
<dbReference type="PROSITE" id="PS50931">
    <property type="entry name" value="HTH_LYSR"/>
    <property type="match status" value="1"/>
</dbReference>
<evidence type="ECO:0000256" key="3">
    <source>
        <dbReference type="ARBA" id="ARBA00023125"/>
    </source>
</evidence>
<name>A0ABY9TYW7_9GAMM</name>
<dbReference type="InterPro" id="IPR036390">
    <property type="entry name" value="WH_DNA-bd_sf"/>
</dbReference>
<keyword evidence="3" id="KW-0238">DNA-binding</keyword>
<evidence type="ECO:0000313" key="7">
    <source>
        <dbReference type="Proteomes" id="UP001258994"/>
    </source>
</evidence>
<dbReference type="Pfam" id="PF03466">
    <property type="entry name" value="LysR_substrate"/>
    <property type="match status" value="1"/>
</dbReference>
<dbReference type="RefSeq" id="WP_348393116.1">
    <property type="nucleotide sequence ID" value="NZ_CP134145.1"/>
</dbReference>
<evidence type="ECO:0000256" key="4">
    <source>
        <dbReference type="ARBA" id="ARBA00023163"/>
    </source>
</evidence>
<dbReference type="Gene3D" id="1.10.10.10">
    <property type="entry name" value="Winged helix-like DNA-binding domain superfamily/Winged helix DNA-binding domain"/>
    <property type="match status" value="1"/>
</dbReference>
<dbReference type="Pfam" id="PF00126">
    <property type="entry name" value="HTH_1"/>
    <property type="match status" value="1"/>
</dbReference>
<dbReference type="EMBL" id="CP134145">
    <property type="protein sequence ID" value="WNC74006.1"/>
    <property type="molecule type" value="Genomic_DNA"/>
</dbReference>
<keyword evidence="7" id="KW-1185">Reference proteome</keyword>
<protein>
    <submittedName>
        <fullName evidence="6">LysR family transcriptional regulator</fullName>
    </submittedName>
</protein>
<feature type="domain" description="HTH lysR-type" evidence="5">
    <location>
        <begin position="8"/>
        <end position="61"/>
    </location>
</feature>
<dbReference type="PANTHER" id="PTHR30537">
    <property type="entry name" value="HTH-TYPE TRANSCRIPTIONAL REGULATOR"/>
    <property type="match status" value="1"/>
</dbReference>
<keyword evidence="2" id="KW-0805">Transcription regulation</keyword>
<keyword evidence="4" id="KW-0804">Transcription</keyword>
<evidence type="ECO:0000256" key="2">
    <source>
        <dbReference type="ARBA" id="ARBA00023015"/>
    </source>
</evidence>
<dbReference type="InterPro" id="IPR058163">
    <property type="entry name" value="LysR-type_TF_proteobact-type"/>
</dbReference>
<evidence type="ECO:0000256" key="1">
    <source>
        <dbReference type="ARBA" id="ARBA00009437"/>
    </source>
</evidence>
<dbReference type="InterPro" id="IPR005119">
    <property type="entry name" value="LysR_subst-bd"/>
</dbReference>
<comment type="similarity">
    <text evidence="1">Belongs to the LysR transcriptional regulatory family.</text>
</comment>
<organism evidence="6 7">
    <name type="scientific">Thalassotalea psychrophila</name>
    <dbReference type="NCBI Taxonomy" id="3065647"/>
    <lineage>
        <taxon>Bacteria</taxon>
        <taxon>Pseudomonadati</taxon>
        <taxon>Pseudomonadota</taxon>
        <taxon>Gammaproteobacteria</taxon>
        <taxon>Alteromonadales</taxon>
        <taxon>Colwelliaceae</taxon>
        <taxon>Thalassotalea</taxon>
    </lineage>
</organism>
<accession>A0ABY9TYW7</accession>